<dbReference type="AlphaFoldDB" id="A0A543KEW3"/>
<name>A0A543KEW3_9RHOB</name>
<dbReference type="EMBL" id="VFPT01000001">
    <property type="protein sequence ID" value="TQM93611.1"/>
    <property type="molecule type" value="Genomic_DNA"/>
</dbReference>
<dbReference type="Proteomes" id="UP000320582">
    <property type="component" value="Unassembled WGS sequence"/>
</dbReference>
<dbReference type="Pfam" id="PF10090">
    <property type="entry name" value="HPTransfase"/>
    <property type="match status" value="1"/>
</dbReference>
<reference evidence="2 3" key="1">
    <citation type="submission" date="2019-06" db="EMBL/GenBank/DDBJ databases">
        <title>Genomic Encyclopedia of Archaeal and Bacterial Type Strains, Phase II (KMG-II): from individual species to whole genera.</title>
        <authorList>
            <person name="Goeker M."/>
        </authorList>
    </citation>
    <scope>NUCLEOTIDE SEQUENCE [LARGE SCALE GENOMIC DNA]</scope>
    <source>
        <strain evidence="2 3">DSM 18423</strain>
    </source>
</reference>
<evidence type="ECO:0000313" key="3">
    <source>
        <dbReference type="Proteomes" id="UP000320582"/>
    </source>
</evidence>
<dbReference type="Gene3D" id="1.10.287.130">
    <property type="match status" value="1"/>
</dbReference>
<evidence type="ECO:0000259" key="1">
    <source>
        <dbReference type="Pfam" id="PF10090"/>
    </source>
</evidence>
<comment type="caution">
    <text evidence="2">The sequence shown here is derived from an EMBL/GenBank/DDBJ whole genome shotgun (WGS) entry which is preliminary data.</text>
</comment>
<keyword evidence="2" id="KW-0808">Transferase</keyword>
<proteinExistence type="predicted"/>
<evidence type="ECO:0000313" key="2">
    <source>
        <dbReference type="EMBL" id="TQM93611.1"/>
    </source>
</evidence>
<organism evidence="2 3">
    <name type="scientific">Roseinatronobacter monicus</name>
    <dbReference type="NCBI Taxonomy" id="393481"/>
    <lineage>
        <taxon>Bacteria</taxon>
        <taxon>Pseudomonadati</taxon>
        <taxon>Pseudomonadota</taxon>
        <taxon>Alphaproteobacteria</taxon>
        <taxon>Rhodobacterales</taxon>
        <taxon>Paracoccaceae</taxon>
        <taxon>Roseinatronobacter</taxon>
    </lineage>
</organism>
<accession>A0A543KEW3</accession>
<protein>
    <submittedName>
        <fullName evidence="2">Histidine phosphotransferase ChpT</fullName>
    </submittedName>
</protein>
<dbReference type="InterPro" id="IPR018762">
    <property type="entry name" value="ChpT_C"/>
</dbReference>
<sequence length="195" mass="21108">MVLVASRICHDLVSPMGAIGNGVELMQLVTSTPSAELSLIAESTDSATARLRFYRIAFGIVSAGQLISHPEVLSVLNALQAHQKHRVIWNCQTNLTRQQIKLMFLLLMCMETAIPWGGDIEINSVQTGVQLVARSDRLRIDDRLWAALHAGGLVEDLTSATIQFALAGTEIVTQGCPVVMAEHGNAYVLDVMLGS</sequence>
<dbReference type="Gene3D" id="3.30.565.10">
    <property type="entry name" value="Histidine kinase-like ATPase, C-terminal domain"/>
    <property type="match status" value="1"/>
</dbReference>
<gene>
    <name evidence="2" type="ORF">BD293_2252</name>
</gene>
<feature type="domain" description="Histidine phosphotransferase ChpT C-terminal" evidence="1">
    <location>
        <begin position="71"/>
        <end position="181"/>
    </location>
</feature>
<dbReference type="GO" id="GO:0016740">
    <property type="term" value="F:transferase activity"/>
    <property type="evidence" value="ECO:0007669"/>
    <property type="project" value="UniProtKB-KW"/>
</dbReference>
<keyword evidence="3" id="KW-1185">Reference proteome</keyword>
<dbReference type="InterPro" id="IPR036890">
    <property type="entry name" value="HATPase_C_sf"/>
</dbReference>